<name>A0A1W6MYR3_9HYPH</name>
<keyword evidence="1" id="KW-0732">Signal</keyword>
<reference evidence="2 3" key="1">
    <citation type="submission" date="2017-02" db="EMBL/GenBank/DDBJ databases">
        <authorList>
            <person name="Peterson S.W."/>
        </authorList>
    </citation>
    <scope>NUCLEOTIDE SEQUENCE [LARGE SCALE GENOMIC DNA]</scope>
    <source>
        <strain evidence="2 3">S285</strain>
    </source>
</reference>
<organism evidence="2 3">
    <name type="scientific">Methylocystis bryophila</name>
    <dbReference type="NCBI Taxonomy" id="655015"/>
    <lineage>
        <taxon>Bacteria</taxon>
        <taxon>Pseudomonadati</taxon>
        <taxon>Pseudomonadota</taxon>
        <taxon>Alphaproteobacteria</taxon>
        <taxon>Hyphomicrobiales</taxon>
        <taxon>Methylocystaceae</taxon>
        <taxon>Methylocystis</taxon>
    </lineage>
</organism>
<dbReference type="InterPro" id="IPR013783">
    <property type="entry name" value="Ig-like_fold"/>
</dbReference>
<evidence type="ECO:0000256" key="1">
    <source>
        <dbReference type="SAM" id="SignalP"/>
    </source>
</evidence>
<sequence length="346" mass="36011">MEAAMQRRRLILSLFYLLAPQGAQAAGVTSITPNPSPGIACKLNTIKIAGAGTCSGVQFNLGDGTNIVNLPGTFPLLVYHTYRSAGSYPLTAQGEGQCAGAVHASLQVIGPTITSVFPFSVIKPGGSIILQGENFGSLPGQIVIRFQGQLIGTNLENIQWGDAFAAGTIPQGISGQPDQRASIYVVASCGAVSNSITAQFTASRDLVALPFDDIGCSSTATLGNSDACQKNGSYGTPLECALSPTFGLEPGPTGFQGYHASGWGFSGEAGNDQFSGPSLKNGWGFASASSFSGDYIGTFYQPTYWFQSSVGDANPKVSVNWQADNCGLIFYYADIYISGPTGVPYQ</sequence>
<dbReference type="Gene3D" id="2.60.40.10">
    <property type="entry name" value="Immunoglobulins"/>
    <property type="match status" value="1"/>
</dbReference>
<feature type="chain" id="PRO_5012687246" description="IPT/TIG domain-containing protein" evidence="1">
    <location>
        <begin position="26"/>
        <end position="346"/>
    </location>
</feature>
<evidence type="ECO:0000313" key="3">
    <source>
        <dbReference type="Proteomes" id="UP000193978"/>
    </source>
</evidence>
<proteinExistence type="predicted"/>
<evidence type="ECO:0000313" key="2">
    <source>
        <dbReference type="EMBL" id="ARN82730.1"/>
    </source>
</evidence>
<dbReference type="STRING" id="655015.B1812_18360"/>
<dbReference type="Proteomes" id="UP000193978">
    <property type="component" value="Chromosome"/>
</dbReference>
<keyword evidence="3" id="KW-1185">Reference proteome</keyword>
<feature type="signal peptide" evidence="1">
    <location>
        <begin position="1"/>
        <end position="25"/>
    </location>
</feature>
<protein>
    <recommendedName>
        <fullName evidence="4">IPT/TIG domain-containing protein</fullName>
    </recommendedName>
</protein>
<evidence type="ECO:0008006" key="4">
    <source>
        <dbReference type="Google" id="ProtNLM"/>
    </source>
</evidence>
<dbReference type="KEGG" id="mbry:B1812_18360"/>
<dbReference type="AlphaFoldDB" id="A0A1W6MYR3"/>
<dbReference type="EMBL" id="CP019948">
    <property type="protein sequence ID" value="ARN82730.1"/>
    <property type="molecule type" value="Genomic_DNA"/>
</dbReference>
<gene>
    <name evidence="2" type="ORF">B1812_18360</name>
</gene>
<accession>A0A1W6MYR3</accession>